<dbReference type="AlphaFoldDB" id="A0A5B7F4Q8"/>
<name>A0A5B7F4Q8_PORTR</name>
<dbReference type="Proteomes" id="UP000324222">
    <property type="component" value="Unassembled WGS sequence"/>
</dbReference>
<keyword evidence="2" id="KW-1185">Reference proteome</keyword>
<sequence length="97" mass="9998">MGIVTVSDRERGSQSGPCDSCEALKCLQSGVMKQRKAAASPGLAGGSTASSGFIPPCSLFSAASVPIVASPAENWRLKHQGASALVICLTRYVMVKN</sequence>
<protein>
    <submittedName>
        <fullName evidence="1">Uncharacterized protein</fullName>
    </submittedName>
</protein>
<proteinExistence type="predicted"/>
<reference evidence="1 2" key="1">
    <citation type="submission" date="2019-05" db="EMBL/GenBank/DDBJ databases">
        <title>Another draft genome of Portunus trituberculatus and its Hox gene families provides insights of decapod evolution.</title>
        <authorList>
            <person name="Jeong J.-H."/>
            <person name="Song I."/>
            <person name="Kim S."/>
            <person name="Choi T."/>
            <person name="Kim D."/>
            <person name="Ryu S."/>
            <person name="Kim W."/>
        </authorList>
    </citation>
    <scope>NUCLEOTIDE SEQUENCE [LARGE SCALE GENOMIC DNA]</scope>
    <source>
        <tissue evidence="1">Muscle</tissue>
    </source>
</reference>
<comment type="caution">
    <text evidence="1">The sequence shown here is derived from an EMBL/GenBank/DDBJ whole genome shotgun (WGS) entry which is preliminary data.</text>
</comment>
<evidence type="ECO:0000313" key="1">
    <source>
        <dbReference type="EMBL" id="MPC42400.1"/>
    </source>
</evidence>
<evidence type="ECO:0000313" key="2">
    <source>
        <dbReference type="Proteomes" id="UP000324222"/>
    </source>
</evidence>
<dbReference type="EMBL" id="VSRR010005423">
    <property type="protein sequence ID" value="MPC42400.1"/>
    <property type="molecule type" value="Genomic_DNA"/>
</dbReference>
<gene>
    <name evidence="1" type="ORF">E2C01_036021</name>
</gene>
<accession>A0A5B7F4Q8</accession>
<organism evidence="1 2">
    <name type="scientific">Portunus trituberculatus</name>
    <name type="common">Swimming crab</name>
    <name type="synonym">Neptunus trituberculatus</name>
    <dbReference type="NCBI Taxonomy" id="210409"/>
    <lineage>
        <taxon>Eukaryota</taxon>
        <taxon>Metazoa</taxon>
        <taxon>Ecdysozoa</taxon>
        <taxon>Arthropoda</taxon>
        <taxon>Crustacea</taxon>
        <taxon>Multicrustacea</taxon>
        <taxon>Malacostraca</taxon>
        <taxon>Eumalacostraca</taxon>
        <taxon>Eucarida</taxon>
        <taxon>Decapoda</taxon>
        <taxon>Pleocyemata</taxon>
        <taxon>Brachyura</taxon>
        <taxon>Eubrachyura</taxon>
        <taxon>Portunoidea</taxon>
        <taxon>Portunidae</taxon>
        <taxon>Portuninae</taxon>
        <taxon>Portunus</taxon>
    </lineage>
</organism>